<dbReference type="GO" id="GO:0016075">
    <property type="term" value="P:rRNA catabolic process"/>
    <property type="evidence" value="ECO:0007669"/>
    <property type="project" value="TreeGrafter"/>
</dbReference>
<gene>
    <name evidence="7" type="ORF">OTU49_008688</name>
</gene>
<organism evidence="7 8">
    <name type="scientific">Cherax quadricarinatus</name>
    <name type="common">Australian red claw crayfish</name>
    <dbReference type="NCBI Taxonomy" id="27406"/>
    <lineage>
        <taxon>Eukaryota</taxon>
        <taxon>Metazoa</taxon>
        <taxon>Ecdysozoa</taxon>
        <taxon>Arthropoda</taxon>
        <taxon>Crustacea</taxon>
        <taxon>Multicrustacea</taxon>
        <taxon>Malacostraca</taxon>
        <taxon>Eumalacostraca</taxon>
        <taxon>Eucarida</taxon>
        <taxon>Decapoda</taxon>
        <taxon>Pleocyemata</taxon>
        <taxon>Astacidea</taxon>
        <taxon>Parastacoidea</taxon>
        <taxon>Parastacidae</taxon>
        <taxon>Cherax</taxon>
    </lineage>
</organism>
<dbReference type="InterPro" id="IPR050080">
    <property type="entry name" value="RNase_PH"/>
</dbReference>
<dbReference type="PANTHER" id="PTHR11953:SF1">
    <property type="entry name" value="EXOSOME COMPLEX COMPONENT RRP46"/>
    <property type="match status" value="1"/>
</dbReference>
<sequence>MAKHACQLNFLSRSDGSALYSIGNTVALASVNGPGEVKKSNRHYNRSHLEVCYSPSTGQSMIGERTLESVILHTVEQVILVHLHPRTATNVTIQEMQSDGLALSTSVNATCLALLDAGVQMKSPFAAVTCCLTPSGTIIIEPTEAELKESEALATFVFDGQALNVLSAHQEGCLDSENFYACLRKCQTAAKDVLNFYRRIMEEKYSSDKSYN</sequence>
<evidence type="ECO:0000313" key="8">
    <source>
        <dbReference type="Proteomes" id="UP001445076"/>
    </source>
</evidence>
<name>A0AAW0WBP0_CHEQU</name>
<proteinExistence type="inferred from homology"/>
<evidence type="ECO:0000256" key="2">
    <source>
        <dbReference type="ARBA" id="ARBA00006678"/>
    </source>
</evidence>
<reference evidence="7 8" key="1">
    <citation type="journal article" date="2024" name="BMC Genomics">
        <title>Genome assembly of redclaw crayfish (Cherax quadricarinatus) provides insights into its immune adaptation and hypoxia tolerance.</title>
        <authorList>
            <person name="Liu Z."/>
            <person name="Zheng J."/>
            <person name="Li H."/>
            <person name="Fang K."/>
            <person name="Wang S."/>
            <person name="He J."/>
            <person name="Zhou D."/>
            <person name="Weng S."/>
            <person name="Chi M."/>
            <person name="Gu Z."/>
            <person name="He J."/>
            <person name="Li F."/>
            <person name="Wang M."/>
        </authorList>
    </citation>
    <scope>NUCLEOTIDE SEQUENCE [LARGE SCALE GENOMIC DNA]</scope>
    <source>
        <strain evidence="7">ZL_2023a</strain>
    </source>
</reference>
<dbReference type="GO" id="GO:0000176">
    <property type="term" value="C:nuclear exosome (RNase complex)"/>
    <property type="evidence" value="ECO:0007669"/>
    <property type="project" value="TreeGrafter"/>
</dbReference>
<dbReference type="InterPro" id="IPR036345">
    <property type="entry name" value="ExoRNase_PH_dom2_sf"/>
</dbReference>
<dbReference type="SUPFAM" id="SSF55666">
    <property type="entry name" value="Ribonuclease PH domain 2-like"/>
    <property type="match status" value="1"/>
</dbReference>
<dbReference type="SUPFAM" id="SSF54211">
    <property type="entry name" value="Ribosomal protein S5 domain 2-like"/>
    <property type="match status" value="1"/>
</dbReference>
<protein>
    <recommendedName>
        <fullName evidence="6">Exoribonuclease phosphorolytic domain-containing protein</fullName>
    </recommendedName>
</protein>
<dbReference type="EMBL" id="JARKIK010000068">
    <property type="protein sequence ID" value="KAK8729225.1"/>
    <property type="molecule type" value="Genomic_DNA"/>
</dbReference>
<keyword evidence="8" id="KW-1185">Reference proteome</keyword>
<evidence type="ECO:0000256" key="4">
    <source>
        <dbReference type="ARBA" id="ARBA00022835"/>
    </source>
</evidence>
<dbReference type="InterPro" id="IPR020568">
    <property type="entry name" value="Ribosomal_Su5_D2-typ_SF"/>
</dbReference>
<keyword evidence="5" id="KW-0539">Nucleus</keyword>
<dbReference type="InterPro" id="IPR027408">
    <property type="entry name" value="PNPase/RNase_PH_dom_sf"/>
</dbReference>
<feature type="domain" description="Exoribonuclease phosphorolytic" evidence="6">
    <location>
        <begin position="5"/>
        <end position="119"/>
    </location>
</feature>
<dbReference type="AlphaFoldDB" id="A0AAW0WBP0"/>
<comment type="caution">
    <text evidence="7">The sequence shown here is derived from an EMBL/GenBank/DDBJ whole genome shotgun (WGS) entry which is preliminary data.</text>
</comment>
<comment type="subcellular location">
    <subcellularLocation>
        <location evidence="1">Nucleus</location>
    </subcellularLocation>
</comment>
<dbReference type="GO" id="GO:0006364">
    <property type="term" value="P:rRNA processing"/>
    <property type="evidence" value="ECO:0007669"/>
    <property type="project" value="UniProtKB-KW"/>
</dbReference>
<evidence type="ECO:0000256" key="1">
    <source>
        <dbReference type="ARBA" id="ARBA00004123"/>
    </source>
</evidence>
<dbReference type="GO" id="GO:0034475">
    <property type="term" value="P:U4 snRNA 3'-end processing"/>
    <property type="evidence" value="ECO:0007669"/>
    <property type="project" value="TreeGrafter"/>
</dbReference>
<dbReference type="GO" id="GO:0003723">
    <property type="term" value="F:RNA binding"/>
    <property type="evidence" value="ECO:0007669"/>
    <property type="project" value="TreeGrafter"/>
</dbReference>
<dbReference type="GO" id="GO:0071051">
    <property type="term" value="P:poly(A)-dependent snoRNA 3'-end processing"/>
    <property type="evidence" value="ECO:0007669"/>
    <property type="project" value="TreeGrafter"/>
</dbReference>
<accession>A0AAW0WBP0</accession>
<dbReference type="Pfam" id="PF01138">
    <property type="entry name" value="RNase_PH"/>
    <property type="match status" value="1"/>
</dbReference>
<dbReference type="GO" id="GO:0000177">
    <property type="term" value="C:cytoplasmic exosome (RNase complex)"/>
    <property type="evidence" value="ECO:0007669"/>
    <property type="project" value="TreeGrafter"/>
</dbReference>
<dbReference type="Proteomes" id="UP001445076">
    <property type="component" value="Unassembled WGS sequence"/>
</dbReference>
<keyword evidence="3" id="KW-0698">rRNA processing</keyword>
<dbReference type="CDD" id="cd11372">
    <property type="entry name" value="RNase_PH_RRP46"/>
    <property type="match status" value="1"/>
</dbReference>
<comment type="similarity">
    <text evidence="2">Belongs to the RNase PH family.</text>
</comment>
<evidence type="ECO:0000313" key="7">
    <source>
        <dbReference type="EMBL" id="KAK8729225.1"/>
    </source>
</evidence>
<dbReference type="GO" id="GO:0005730">
    <property type="term" value="C:nucleolus"/>
    <property type="evidence" value="ECO:0007669"/>
    <property type="project" value="TreeGrafter"/>
</dbReference>
<keyword evidence="4" id="KW-0271">Exosome</keyword>
<evidence type="ECO:0000259" key="6">
    <source>
        <dbReference type="Pfam" id="PF01138"/>
    </source>
</evidence>
<evidence type="ECO:0000256" key="3">
    <source>
        <dbReference type="ARBA" id="ARBA00022552"/>
    </source>
</evidence>
<evidence type="ECO:0000256" key="5">
    <source>
        <dbReference type="ARBA" id="ARBA00023242"/>
    </source>
</evidence>
<dbReference type="GO" id="GO:0071028">
    <property type="term" value="P:nuclear mRNA surveillance"/>
    <property type="evidence" value="ECO:0007669"/>
    <property type="project" value="TreeGrafter"/>
</dbReference>
<dbReference type="Gene3D" id="3.30.230.70">
    <property type="entry name" value="GHMP Kinase, N-terminal domain"/>
    <property type="match status" value="1"/>
</dbReference>
<dbReference type="PANTHER" id="PTHR11953">
    <property type="entry name" value="EXOSOME COMPLEX COMPONENT"/>
    <property type="match status" value="1"/>
</dbReference>
<dbReference type="InterPro" id="IPR001247">
    <property type="entry name" value="ExoRNase_PH_dom1"/>
</dbReference>